<dbReference type="InterPro" id="IPR036188">
    <property type="entry name" value="FAD/NAD-bd_sf"/>
</dbReference>
<dbReference type="InterPro" id="IPR050346">
    <property type="entry name" value="FMO-like"/>
</dbReference>
<dbReference type="InterPro" id="IPR023753">
    <property type="entry name" value="FAD/NAD-binding_dom"/>
</dbReference>
<dbReference type="EMBL" id="KE652192">
    <property type="protein sequence ID" value="EQL03806.1"/>
    <property type="molecule type" value="Genomic_DNA"/>
</dbReference>
<dbReference type="HOGENOM" id="CLU_024886_0_0_1"/>
<evidence type="ECO:0000313" key="6">
    <source>
        <dbReference type="Proteomes" id="UP000019374"/>
    </source>
</evidence>
<evidence type="ECO:0000256" key="1">
    <source>
        <dbReference type="ARBA" id="ARBA00022630"/>
    </source>
</evidence>
<organism evidence="5 6">
    <name type="scientific">Ophiocordyceps sinensis (strain Co18 / CGMCC 3.14243)</name>
    <name type="common">Yarsagumba caterpillar fungus</name>
    <name type="synonym">Hirsutella sinensis</name>
    <dbReference type="NCBI Taxonomy" id="911162"/>
    <lineage>
        <taxon>Eukaryota</taxon>
        <taxon>Fungi</taxon>
        <taxon>Dikarya</taxon>
        <taxon>Ascomycota</taxon>
        <taxon>Pezizomycotina</taxon>
        <taxon>Sordariomycetes</taxon>
        <taxon>Hypocreomycetidae</taxon>
        <taxon>Hypocreales</taxon>
        <taxon>Ophiocordycipitaceae</taxon>
        <taxon>Ophiocordyceps</taxon>
    </lineage>
</organism>
<dbReference type="Gene3D" id="3.50.50.60">
    <property type="entry name" value="FAD/NAD(P)-binding domain"/>
    <property type="match status" value="1"/>
</dbReference>
<protein>
    <submittedName>
        <fullName evidence="5">Flavin-binding monooxygenase-like family protein</fullName>
    </submittedName>
</protein>
<name>T5AN05_OPHSC</name>
<dbReference type="AlphaFoldDB" id="T5AN05"/>
<dbReference type="Pfam" id="PF07992">
    <property type="entry name" value="Pyr_redox_2"/>
    <property type="match status" value="1"/>
</dbReference>
<feature type="domain" description="FAD/NAD(P)-binding" evidence="4">
    <location>
        <begin position="45"/>
        <end position="302"/>
    </location>
</feature>
<dbReference type="Proteomes" id="UP000019374">
    <property type="component" value="Unassembled WGS sequence"/>
</dbReference>
<evidence type="ECO:0000256" key="2">
    <source>
        <dbReference type="ARBA" id="ARBA00022827"/>
    </source>
</evidence>
<dbReference type="PRINTS" id="PR00469">
    <property type="entry name" value="PNDRDTASEII"/>
</dbReference>
<keyword evidence="5" id="KW-0503">Monooxygenase</keyword>
<dbReference type="GO" id="GO:0004497">
    <property type="term" value="F:monooxygenase activity"/>
    <property type="evidence" value="ECO:0007669"/>
    <property type="project" value="UniProtKB-KW"/>
</dbReference>
<evidence type="ECO:0000313" key="5">
    <source>
        <dbReference type="EMBL" id="EQL03806.1"/>
    </source>
</evidence>
<dbReference type="PANTHER" id="PTHR23023">
    <property type="entry name" value="DIMETHYLANILINE MONOOXYGENASE"/>
    <property type="match status" value="1"/>
</dbReference>
<dbReference type="eggNOG" id="KOG1399">
    <property type="taxonomic scope" value="Eukaryota"/>
</dbReference>
<evidence type="ECO:0000256" key="3">
    <source>
        <dbReference type="ARBA" id="ARBA00023002"/>
    </source>
</evidence>
<keyword evidence="3" id="KW-0560">Oxidoreductase</keyword>
<gene>
    <name evidence="5" type="ORF">OCS_00491</name>
</gene>
<keyword evidence="2" id="KW-0274">FAD</keyword>
<sequence length="460" mass="51645">MTSKSQPANPVLSPLLFLYQIIQWLLDKALSPHPPRPNGQLRRPRVAVIGAGITGVTAASHVCGHGYDVVMFEAGSEDQLGGIWSRVNESSGLQIHSLMYRFHPSVAWEQGYPDRDQILDQVRQLWKRYGLQNKTRFNFKVDRVYQDEDGRWIINDPSHGHFEGLVAAVGTCGEPSVPHMADVDRYRGPVLHSSELSGKDAKGKKVVIIGGGASAIEALEWAHATDAAHVSVLSRSDKWIIPRDIIVDTLLSFNIFGQETSLSFIPDAGAVVVNRRARGVPAGGPGHRESVPADMVIMATGFRRPSLAFLPDDCFVEPYQSPNWYLQTFPPQHPSLAAINCTYLAGIGSVGNWHIGIYTRVLLMFLVDPLARPSPFWMRRWIDMTRLLKRNSPVGAFDFFTYLELLWWFAFCVAVNPFRWKWAVFVLFGVGLSWPRAFVRREEKLLNGEGYRMRDQGSSF</sequence>
<accession>T5AN05</accession>
<dbReference type="SUPFAM" id="SSF51905">
    <property type="entry name" value="FAD/NAD(P)-binding domain"/>
    <property type="match status" value="1"/>
</dbReference>
<reference evidence="5 6" key="1">
    <citation type="journal article" date="2013" name="Chin. Sci. Bull.">
        <title>Genome survey uncovers the secrets of sex and lifestyle in caterpillar fungus.</title>
        <authorList>
            <person name="Hu X."/>
            <person name="Zhang Y."/>
            <person name="Xiao G."/>
            <person name="Zheng P."/>
            <person name="Xia Y."/>
            <person name="Zhang X."/>
            <person name="St Leger R.J."/>
            <person name="Liu X."/>
            <person name="Wang C."/>
        </authorList>
    </citation>
    <scope>NUCLEOTIDE SEQUENCE [LARGE SCALE GENOMIC DNA]</scope>
    <source>
        <strain evidence="6">Co18 / CGMCC 3.14243</strain>
        <tissue evidence="5">Fruit-body</tissue>
    </source>
</reference>
<dbReference type="OrthoDB" id="66881at2759"/>
<evidence type="ECO:0000259" key="4">
    <source>
        <dbReference type="Pfam" id="PF07992"/>
    </source>
</evidence>
<proteinExistence type="predicted"/>
<keyword evidence="1" id="KW-0285">Flavoprotein</keyword>